<evidence type="ECO:0000256" key="3">
    <source>
        <dbReference type="ARBA" id="ARBA00022741"/>
    </source>
</evidence>
<protein>
    <submittedName>
        <fullName evidence="9">Serine/threonine-protein kinase</fullName>
    </submittedName>
</protein>
<dbReference type="Gene3D" id="1.10.510.10">
    <property type="entry name" value="Transferase(Phosphotransferase) domain 1"/>
    <property type="match status" value="1"/>
</dbReference>
<dbReference type="Gene3D" id="2.130.10.10">
    <property type="entry name" value="YVTN repeat-like/Quinoprotein amine dehydrogenase"/>
    <property type="match status" value="2"/>
</dbReference>
<dbReference type="InterPro" id="IPR000719">
    <property type="entry name" value="Prot_kinase_dom"/>
</dbReference>
<dbReference type="RefSeq" id="WP_344955924.1">
    <property type="nucleotide sequence ID" value="NZ_BAAAZG010000052.1"/>
</dbReference>
<dbReference type="InterPro" id="IPR011009">
    <property type="entry name" value="Kinase-like_dom_sf"/>
</dbReference>
<dbReference type="PROSITE" id="PS50082">
    <property type="entry name" value="WD_REPEATS_2"/>
    <property type="match status" value="5"/>
</dbReference>
<dbReference type="PROSITE" id="PS00678">
    <property type="entry name" value="WD_REPEATS_1"/>
    <property type="match status" value="1"/>
</dbReference>
<dbReference type="InterPro" id="IPR017441">
    <property type="entry name" value="Protein_kinase_ATP_BS"/>
</dbReference>
<dbReference type="InterPro" id="IPR008271">
    <property type="entry name" value="Ser/Thr_kinase_AS"/>
</dbReference>
<keyword evidence="4 6" id="KW-0067">ATP-binding</keyword>
<dbReference type="InterPro" id="IPR019775">
    <property type="entry name" value="WD40_repeat_CS"/>
</dbReference>
<dbReference type="SUPFAM" id="SSF50978">
    <property type="entry name" value="WD40 repeat-like"/>
    <property type="match status" value="1"/>
</dbReference>
<dbReference type="PANTHER" id="PTHR19879:SF9">
    <property type="entry name" value="TRANSCRIPTION INITIATION FACTOR TFIID SUBUNIT 5"/>
    <property type="match status" value="1"/>
</dbReference>
<dbReference type="CDD" id="cd00200">
    <property type="entry name" value="WD40"/>
    <property type="match status" value="1"/>
</dbReference>
<dbReference type="PROSITE" id="PS50294">
    <property type="entry name" value="WD_REPEATS_REGION"/>
    <property type="match status" value="3"/>
</dbReference>
<feature type="repeat" description="WD" evidence="5">
    <location>
        <begin position="641"/>
        <end position="678"/>
    </location>
</feature>
<dbReference type="SMART" id="SM00320">
    <property type="entry name" value="WD40"/>
    <property type="match status" value="6"/>
</dbReference>
<comment type="caution">
    <text evidence="9">The sequence shown here is derived from an EMBL/GenBank/DDBJ whole genome shotgun (WGS) entry which is preliminary data.</text>
</comment>
<keyword evidence="3 6" id="KW-0547">Nucleotide-binding</keyword>
<feature type="repeat" description="WD" evidence="5">
    <location>
        <begin position="461"/>
        <end position="498"/>
    </location>
</feature>
<evidence type="ECO:0000256" key="1">
    <source>
        <dbReference type="ARBA" id="ARBA00022574"/>
    </source>
</evidence>
<dbReference type="PROSITE" id="PS50011">
    <property type="entry name" value="PROTEIN_KINASE_DOM"/>
    <property type="match status" value="1"/>
</dbReference>
<keyword evidence="9" id="KW-0418">Kinase</keyword>
<keyword evidence="9" id="KW-0808">Transferase</keyword>
<dbReference type="GO" id="GO:0016301">
    <property type="term" value="F:kinase activity"/>
    <property type="evidence" value="ECO:0007669"/>
    <property type="project" value="UniProtKB-KW"/>
</dbReference>
<feature type="repeat" description="WD" evidence="5">
    <location>
        <begin position="419"/>
        <end position="450"/>
    </location>
</feature>
<accession>A0ABP7WSD7</accession>
<dbReference type="CDD" id="cd14014">
    <property type="entry name" value="STKc_PknB_like"/>
    <property type="match status" value="1"/>
</dbReference>
<keyword evidence="1 5" id="KW-0853">WD repeat</keyword>
<dbReference type="PROSITE" id="PS00108">
    <property type="entry name" value="PROTEIN_KINASE_ST"/>
    <property type="match status" value="1"/>
</dbReference>
<dbReference type="PANTHER" id="PTHR19879">
    <property type="entry name" value="TRANSCRIPTION INITIATION FACTOR TFIID"/>
    <property type="match status" value="1"/>
</dbReference>
<feature type="repeat" description="WD" evidence="5">
    <location>
        <begin position="607"/>
        <end position="639"/>
    </location>
</feature>
<keyword evidence="2" id="KW-0677">Repeat</keyword>
<dbReference type="EMBL" id="BAAAZG010000052">
    <property type="protein sequence ID" value="GAA4095724.1"/>
    <property type="molecule type" value="Genomic_DNA"/>
</dbReference>
<feature type="region of interest" description="Disordered" evidence="7">
    <location>
        <begin position="168"/>
        <end position="191"/>
    </location>
</feature>
<evidence type="ECO:0000259" key="8">
    <source>
        <dbReference type="PROSITE" id="PS50011"/>
    </source>
</evidence>
<gene>
    <name evidence="9" type="ORF">GCM10022214_68740</name>
</gene>
<dbReference type="InterPro" id="IPR036322">
    <property type="entry name" value="WD40_repeat_dom_sf"/>
</dbReference>
<evidence type="ECO:0000313" key="10">
    <source>
        <dbReference type="Proteomes" id="UP001500683"/>
    </source>
</evidence>
<feature type="binding site" evidence="6">
    <location>
        <position position="43"/>
    </location>
    <ligand>
        <name>ATP</name>
        <dbReference type="ChEBI" id="CHEBI:30616"/>
    </ligand>
</feature>
<keyword evidence="10" id="KW-1185">Reference proteome</keyword>
<name>A0ABP7WSD7_9ACTN</name>
<evidence type="ECO:0000256" key="7">
    <source>
        <dbReference type="SAM" id="MobiDB-lite"/>
    </source>
</evidence>
<dbReference type="Gene3D" id="3.30.200.20">
    <property type="entry name" value="Phosphorylase Kinase, domain 1"/>
    <property type="match status" value="1"/>
</dbReference>
<dbReference type="InterPro" id="IPR001680">
    <property type="entry name" value="WD40_rpt"/>
</dbReference>
<evidence type="ECO:0000256" key="2">
    <source>
        <dbReference type="ARBA" id="ARBA00022737"/>
    </source>
</evidence>
<evidence type="ECO:0000256" key="4">
    <source>
        <dbReference type="ARBA" id="ARBA00022840"/>
    </source>
</evidence>
<feature type="domain" description="Protein kinase" evidence="8">
    <location>
        <begin position="15"/>
        <end position="276"/>
    </location>
</feature>
<organism evidence="9 10">
    <name type="scientific">Actinomadura miaoliensis</name>
    <dbReference type="NCBI Taxonomy" id="430685"/>
    <lineage>
        <taxon>Bacteria</taxon>
        <taxon>Bacillati</taxon>
        <taxon>Actinomycetota</taxon>
        <taxon>Actinomycetes</taxon>
        <taxon>Streptosporangiales</taxon>
        <taxon>Thermomonosporaceae</taxon>
        <taxon>Actinomadura</taxon>
    </lineage>
</organism>
<dbReference type="SMART" id="SM00220">
    <property type="entry name" value="S_TKc"/>
    <property type="match status" value="1"/>
</dbReference>
<evidence type="ECO:0000256" key="6">
    <source>
        <dbReference type="PROSITE-ProRule" id="PRU10141"/>
    </source>
</evidence>
<dbReference type="InterPro" id="IPR020472">
    <property type="entry name" value="WD40_PAC1"/>
</dbReference>
<sequence>MRPLTASDPVRVGHYRMLAELGRGGMGRVLLGSAPDGRLVALKLVHARLVGAPGFRDRFRHEVAATRTVSGAYTAAVLDADADAPSPWLASVYVPGPSLREAVRAAGPLPEQAALRLAAGLAAALLEIHRAGLVHCDLKPSNVLLAADGPKVIDFGVARAIEADGGDQAEASPLAGTPGYMSPEQAQEGPGTAAGDVFSLGSVLVYACTGQGPFDGPGIAQALYNVVHAEPDLAAVPGRLRPIVAACLAKDPKQRPTPDRLAAMIGAVAPATRPWAPAVQQMIEERRAAIARMLGPVAGPPQTPTVIDPVPGPHGARRGLLSVLGTRRGVSFAGGALAVAVAVTAVVIVAPWSGPGSAARTAPQPSRSAAPPAHWQLRGHTAAVYDVAFSPDGRTLASASDDGTVRLWDVPSRKQRGTPIRHPDGLNALAISHDGSALYTAGDDGYLRIWPMSGRGRSSGFETGLGPLTEMALSPDGRVLATSNSAQSVRLWDLDDGKVGPLLETEAGGVEALAFAPDSRTLAIGTTGTEKNLDTGNTQGLAQLWEVYDRKKLGENFSGHDSWTQGVAFSPDGRTLAVAGGEITRLWNVSRHQEVGAPYRCDGRCYTVAFSPDGRTLAAGGSGTTVRLWNVADHRQIGPTLSGSNGVIFSVRFSPDGRTVATGGGDDTVRLWPVPGKG</sequence>
<dbReference type="InterPro" id="IPR015943">
    <property type="entry name" value="WD40/YVTN_repeat-like_dom_sf"/>
</dbReference>
<evidence type="ECO:0000256" key="5">
    <source>
        <dbReference type="PROSITE-ProRule" id="PRU00221"/>
    </source>
</evidence>
<dbReference type="SUPFAM" id="SSF56112">
    <property type="entry name" value="Protein kinase-like (PK-like)"/>
    <property type="match status" value="1"/>
</dbReference>
<dbReference type="Pfam" id="PF00069">
    <property type="entry name" value="Pkinase"/>
    <property type="match status" value="1"/>
</dbReference>
<feature type="repeat" description="WD" evidence="5">
    <location>
        <begin position="377"/>
        <end position="418"/>
    </location>
</feature>
<proteinExistence type="predicted"/>
<reference evidence="10" key="1">
    <citation type="journal article" date="2019" name="Int. J. Syst. Evol. Microbiol.">
        <title>The Global Catalogue of Microorganisms (GCM) 10K type strain sequencing project: providing services to taxonomists for standard genome sequencing and annotation.</title>
        <authorList>
            <consortium name="The Broad Institute Genomics Platform"/>
            <consortium name="The Broad Institute Genome Sequencing Center for Infectious Disease"/>
            <person name="Wu L."/>
            <person name="Ma J."/>
        </authorList>
    </citation>
    <scope>NUCLEOTIDE SEQUENCE [LARGE SCALE GENOMIC DNA]</scope>
    <source>
        <strain evidence="10">JCM 16702</strain>
    </source>
</reference>
<dbReference type="Pfam" id="PF00400">
    <property type="entry name" value="WD40"/>
    <property type="match status" value="6"/>
</dbReference>
<dbReference type="Proteomes" id="UP001500683">
    <property type="component" value="Unassembled WGS sequence"/>
</dbReference>
<dbReference type="PROSITE" id="PS00107">
    <property type="entry name" value="PROTEIN_KINASE_ATP"/>
    <property type="match status" value="1"/>
</dbReference>
<evidence type="ECO:0000313" key="9">
    <source>
        <dbReference type="EMBL" id="GAA4095724.1"/>
    </source>
</evidence>
<dbReference type="PRINTS" id="PR00320">
    <property type="entry name" value="GPROTEINBRPT"/>
</dbReference>